<feature type="domain" description="RRM" evidence="4">
    <location>
        <begin position="244"/>
        <end position="334"/>
    </location>
</feature>
<feature type="compositionally biased region" description="Low complexity" evidence="3">
    <location>
        <begin position="346"/>
        <end position="355"/>
    </location>
</feature>
<accession>A0AAV9UVA8</accession>
<protein>
    <recommendedName>
        <fullName evidence="4">RRM domain-containing protein</fullName>
    </recommendedName>
</protein>
<dbReference type="InterPro" id="IPR000504">
    <property type="entry name" value="RRM_dom"/>
</dbReference>
<dbReference type="Pfam" id="PF00076">
    <property type="entry name" value="RRM_1"/>
    <property type="match status" value="1"/>
</dbReference>
<keyword evidence="6" id="KW-1185">Reference proteome</keyword>
<evidence type="ECO:0000256" key="3">
    <source>
        <dbReference type="SAM" id="MobiDB-lite"/>
    </source>
</evidence>
<name>A0AAV9UVA8_9PEZI</name>
<evidence type="ECO:0000256" key="2">
    <source>
        <dbReference type="PROSITE-ProRule" id="PRU00176"/>
    </source>
</evidence>
<keyword evidence="1 2" id="KW-0694">RNA-binding</keyword>
<dbReference type="Gene3D" id="3.30.70.330">
    <property type="match status" value="2"/>
</dbReference>
<dbReference type="PANTHER" id="PTHR48025">
    <property type="entry name" value="OS02G0815200 PROTEIN"/>
    <property type="match status" value="1"/>
</dbReference>
<gene>
    <name evidence="5" type="ORF">TWF696_005697</name>
</gene>
<evidence type="ECO:0000313" key="5">
    <source>
        <dbReference type="EMBL" id="KAK6349412.1"/>
    </source>
</evidence>
<evidence type="ECO:0000259" key="4">
    <source>
        <dbReference type="PROSITE" id="PS50102"/>
    </source>
</evidence>
<sequence>MQSSENNPNVGDATVGGAALAATSNPNGVAHTPHHYGRTLKSHVANDWRNQRTPTGAPPRFQAPPYHGSRGKGPGWNRWVQQTTENRYEESDISYSREAWKATEEGRRLYFGNLDWNVKAADIAIWLEGAGYNTKVVDMPAQIETGPKRPLFCFVEFDTVEETEAVRTTLSGRRMRGRPVKIDFSKGKHTPARTISTGHAEEPQTPSKPKIEAEPVSTPAIEIAEPTPPVEIKKAPTGSFPESNRLFVGGFPQVENINELEDMIRELFIGFNVESLSDVMGPRKSKFAQTDNNATASNYCFVDLPNIAEAKMAVRFLNKRETSWGAARVSFAAGGAEGKLKYRSYENSQPKQQEQQTEEEDVGQEAI</sequence>
<feature type="domain" description="RRM" evidence="4">
    <location>
        <begin position="107"/>
        <end position="187"/>
    </location>
</feature>
<evidence type="ECO:0000313" key="6">
    <source>
        <dbReference type="Proteomes" id="UP001375240"/>
    </source>
</evidence>
<dbReference type="Proteomes" id="UP001375240">
    <property type="component" value="Unassembled WGS sequence"/>
</dbReference>
<dbReference type="EMBL" id="JAVHNQ010000004">
    <property type="protein sequence ID" value="KAK6349412.1"/>
    <property type="molecule type" value="Genomic_DNA"/>
</dbReference>
<dbReference type="SUPFAM" id="SSF54928">
    <property type="entry name" value="RNA-binding domain, RBD"/>
    <property type="match status" value="1"/>
</dbReference>
<dbReference type="SMART" id="SM00360">
    <property type="entry name" value="RRM"/>
    <property type="match status" value="2"/>
</dbReference>
<organism evidence="5 6">
    <name type="scientific">Orbilia brochopaga</name>
    <dbReference type="NCBI Taxonomy" id="3140254"/>
    <lineage>
        <taxon>Eukaryota</taxon>
        <taxon>Fungi</taxon>
        <taxon>Dikarya</taxon>
        <taxon>Ascomycota</taxon>
        <taxon>Pezizomycotina</taxon>
        <taxon>Orbiliomycetes</taxon>
        <taxon>Orbiliales</taxon>
        <taxon>Orbiliaceae</taxon>
        <taxon>Orbilia</taxon>
    </lineage>
</organism>
<dbReference type="InterPro" id="IPR012677">
    <property type="entry name" value="Nucleotide-bd_a/b_plait_sf"/>
</dbReference>
<dbReference type="InterPro" id="IPR050502">
    <property type="entry name" value="Euk_RNA-bind_prot"/>
</dbReference>
<dbReference type="PANTHER" id="PTHR48025:SF11">
    <property type="entry name" value="RNA-BINDING PROTEIN CP33, CHLOROPLASTIC"/>
    <property type="match status" value="1"/>
</dbReference>
<dbReference type="AlphaFoldDB" id="A0AAV9UVA8"/>
<dbReference type="GO" id="GO:0003729">
    <property type="term" value="F:mRNA binding"/>
    <property type="evidence" value="ECO:0007669"/>
    <property type="project" value="TreeGrafter"/>
</dbReference>
<evidence type="ECO:0000256" key="1">
    <source>
        <dbReference type="ARBA" id="ARBA00022884"/>
    </source>
</evidence>
<feature type="compositionally biased region" description="Acidic residues" evidence="3">
    <location>
        <begin position="356"/>
        <end position="367"/>
    </location>
</feature>
<feature type="region of interest" description="Disordered" evidence="3">
    <location>
        <begin position="49"/>
        <end position="77"/>
    </location>
</feature>
<feature type="region of interest" description="Disordered" evidence="3">
    <location>
        <begin position="183"/>
        <end position="214"/>
    </location>
</feature>
<reference evidence="5 6" key="1">
    <citation type="submission" date="2019-10" db="EMBL/GenBank/DDBJ databases">
        <authorList>
            <person name="Palmer J.M."/>
        </authorList>
    </citation>
    <scope>NUCLEOTIDE SEQUENCE [LARGE SCALE GENOMIC DNA]</scope>
    <source>
        <strain evidence="5 6">TWF696</strain>
    </source>
</reference>
<comment type="caution">
    <text evidence="5">The sequence shown here is derived from an EMBL/GenBank/DDBJ whole genome shotgun (WGS) entry which is preliminary data.</text>
</comment>
<proteinExistence type="predicted"/>
<dbReference type="PROSITE" id="PS50102">
    <property type="entry name" value="RRM"/>
    <property type="match status" value="2"/>
</dbReference>
<dbReference type="InterPro" id="IPR035979">
    <property type="entry name" value="RBD_domain_sf"/>
</dbReference>
<feature type="region of interest" description="Disordered" evidence="3">
    <location>
        <begin position="342"/>
        <end position="367"/>
    </location>
</feature>